<dbReference type="Pfam" id="PF13415">
    <property type="entry name" value="Beta-prop_FBX42"/>
    <property type="match status" value="1"/>
</dbReference>
<feature type="region of interest" description="Disordered" evidence="1">
    <location>
        <begin position="513"/>
        <end position="547"/>
    </location>
</feature>
<protein>
    <recommendedName>
        <fullName evidence="4">Kelch domain-containing protein 4</fullName>
    </recommendedName>
</protein>
<dbReference type="PANTHER" id="PTHR46063">
    <property type="entry name" value="KELCH DOMAIN-CONTAINING PROTEIN"/>
    <property type="match status" value="1"/>
</dbReference>
<dbReference type="InterPro" id="IPR052588">
    <property type="entry name" value="Kelch_domain_protein"/>
</dbReference>
<dbReference type="SUPFAM" id="SSF117281">
    <property type="entry name" value="Kelch motif"/>
    <property type="match status" value="1"/>
</dbReference>
<feature type="compositionally biased region" description="Basic residues" evidence="1">
    <location>
        <begin position="1"/>
        <end position="11"/>
    </location>
</feature>
<keyword evidence="3" id="KW-1185">Reference proteome</keyword>
<feature type="compositionally biased region" description="Basic and acidic residues" evidence="1">
    <location>
        <begin position="12"/>
        <end position="24"/>
    </location>
</feature>
<dbReference type="InterPro" id="IPR015915">
    <property type="entry name" value="Kelch-typ_b-propeller"/>
</dbReference>
<proteinExistence type="predicted"/>
<feature type="compositionally biased region" description="Polar residues" evidence="1">
    <location>
        <begin position="438"/>
        <end position="456"/>
    </location>
</feature>
<dbReference type="AlphaFoldDB" id="A0AAW1IED8"/>
<evidence type="ECO:0000313" key="3">
    <source>
        <dbReference type="Proteomes" id="UP001458880"/>
    </source>
</evidence>
<feature type="region of interest" description="Disordered" evidence="1">
    <location>
        <begin position="432"/>
        <end position="458"/>
    </location>
</feature>
<reference evidence="2 3" key="1">
    <citation type="journal article" date="2024" name="BMC Genomics">
        <title>De novo assembly and annotation of Popillia japonica's genome with initial clues to its potential as an invasive pest.</title>
        <authorList>
            <person name="Cucini C."/>
            <person name="Boschi S."/>
            <person name="Funari R."/>
            <person name="Cardaioli E."/>
            <person name="Iannotti N."/>
            <person name="Marturano G."/>
            <person name="Paoli F."/>
            <person name="Bruttini M."/>
            <person name="Carapelli A."/>
            <person name="Frati F."/>
            <person name="Nardi F."/>
        </authorList>
    </citation>
    <scope>NUCLEOTIDE SEQUENCE [LARGE SCALE GENOMIC DNA]</scope>
    <source>
        <strain evidence="2">DMR45628</strain>
    </source>
</reference>
<dbReference type="EMBL" id="JASPKY010000627">
    <property type="protein sequence ID" value="KAK9687731.1"/>
    <property type="molecule type" value="Genomic_DNA"/>
</dbReference>
<feature type="region of interest" description="Disordered" evidence="1">
    <location>
        <begin position="1"/>
        <end position="24"/>
    </location>
</feature>
<dbReference type="PANTHER" id="PTHR46063:SF1">
    <property type="entry name" value="KELCH DOMAIN-CONTAINING PROTEIN 4"/>
    <property type="match status" value="1"/>
</dbReference>
<evidence type="ECO:0008006" key="4">
    <source>
        <dbReference type="Google" id="ProtNLM"/>
    </source>
</evidence>
<organism evidence="2 3">
    <name type="scientific">Popillia japonica</name>
    <name type="common">Japanese beetle</name>
    <dbReference type="NCBI Taxonomy" id="7064"/>
    <lineage>
        <taxon>Eukaryota</taxon>
        <taxon>Metazoa</taxon>
        <taxon>Ecdysozoa</taxon>
        <taxon>Arthropoda</taxon>
        <taxon>Hexapoda</taxon>
        <taxon>Insecta</taxon>
        <taxon>Pterygota</taxon>
        <taxon>Neoptera</taxon>
        <taxon>Endopterygota</taxon>
        <taxon>Coleoptera</taxon>
        <taxon>Polyphaga</taxon>
        <taxon>Scarabaeiformia</taxon>
        <taxon>Scarabaeidae</taxon>
        <taxon>Rutelinae</taxon>
        <taxon>Popillia</taxon>
    </lineage>
</organism>
<name>A0AAW1IED8_POPJA</name>
<accession>A0AAW1IED8</accession>
<feature type="region of interest" description="Disordered" evidence="1">
    <location>
        <begin position="391"/>
        <end position="416"/>
    </location>
</feature>
<dbReference type="Proteomes" id="UP001458880">
    <property type="component" value="Unassembled WGS sequence"/>
</dbReference>
<feature type="compositionally biased region" description="Acidic residues" evidence="1">
    <location>
        <begin position="524"/>
        <end position="547"/>
    </location>
</feature>
<feature type="compositionally biased region" description="Acidic residues" evidence="1">
    <location>
        <begin position="405"/>
        <end position="416"/>
    </location>
</feature>
<sequence>MGKKDKSKKKGKGAEKTAAKTEKKVSNKLKKELEALGEDDIESIVAQIEKEEQQRVKVTESVIEPPSRRLNFTFIAHPLKDELILYGGEFDNGQKTFVYNDLFFYNISTSTWTVVKAPAGPPPRCGHQMVATSSNKGELWLFGGEFSSPTQSQFYHYRDLWVYHLANKQWEKINAPNGPSARSGHRMICQKKQLFVFGGFYDNLRDYKYYNDLHIFDMETYKWHKIEATGSLPSPRSGCCLTPLPDGKILLYGGYSKEKLKKDVDKGHTYTDSFCLTPDKNDTSGLKWKWSQIKIGGLHISPRCQIYLFIENDTSGLKWKWSQIKIGGLHISPRCSMPMTTAPNNVALCFGGVFDVEDDEETLAGKFFNDTYSLDLEKLVWRSVLPSGKRDKDTKARRRKKEEGNDNIEEDVENPIDLEQSMEQTTISDDGVFKVSLGPSQTNQAVGSSQGDTSAPSDIFVPSPRMNSGLAVKHGTLYLYGGMFEDGDKQITLNDFYSFDMKKMDEWKTIIADDRKQEWLGSDSESEENSEGSEEEEESGDEAMDTD</sequence>
<evidence type="ECO:0000256" key="1">
    <source>
        <dbReference type="SAM" id="MobiDB-lite"/>
    </source>
</evidence>
<evidence type="ECO:0000313" key="2">
    <source>
        <dbReference type="EMBL" id="KAK9687731.1"/>
    </source>
</evidence>
<comment type="caution">
    <text evidence="2">The sequence shown here is derived from an EMBL/GenBank/DDBJ whole genome shotgun (WGS) entry which is preliminary data.</text>
</comment>
<dbReference type="Gene3D" id="2.120.10.80">
    <property type="entry name" value="Kelch-type beta propeller"/>
    <property type="match status" value="2"/>
</dbReference>
<gene>
    <name evidence="2" type="ORF">QE152_g36047</name>
</gene>